<proteinExistence type="inferred from homology"/>
<keyword evidence="6 8" id="KW-0378">Hydrolase</keyword>
<comment type="similarity">
    <text evidence="2 8">Belongs to the cutinase family.</text>
</comment>
<feature type="chain" id="PRO_5044987454" description="Cutinase" evidence="8">
    <location>
        <begin position="32"/>
        <end position="248"/>
    </location>
</feature>
<reference evidence="9 10" key="1">
    <citation type="submission" date="2022-06" db="EMBL/GenBank/DDBJ databases">
        <title>Mycolicibacterium sp. CAU 1645 isolated from seawater.</title>
        <authorList>
            <person name="Kim W."/>
        </authorList>
    </citation>
    <scope>NUCLEOTIDE SEQUENCE [LARGE SCALE GENOMIC DNA]</scope>
    <source>
        <strain evidence="9 10">CAU 1645</strain>
    </source>
</reference>
<accession>A0ABT1M672</accession>
<dbReference type="InterPro" id="IPR043580">
    <property type="entry name" value="CUTINASE_1"/>
</dbReference>
<evidence type="ECO:0000256" key="3">
    <source>
        <dbReference type="ARBA" id="ARBA00022487"/>
    </source>
</evidence>
<dbReference type="PANTHER" id="PTHR33630">
    <property type="entry name" value="CUTINASE RV1984C-RELATED-RELATED"/>
    <property type="match status" value="1"/>
</dbReference>
<dbReference type="Pfam" id="PF01083">
    <property type="entry name" value="Cutinase"/>
    <property type="match status" value="1"/>
</dbReference>
<dbReference type="EC" id="3.1.1.-" evidence="8"/>
<keyword evidence="3 8" id="KW-0719">Serine esterase</keyword>
<keyword evidence="7" id="KW-1015">Disulfide bond</keyword>
<evidence type="ECO:0000313" key="9">
    <source>
        <dbReference type="EMBL" id="MCP9273734.1"/>
    </source>
</evidence>
<dbReference type="Gene3D" id="3.40.50.1820">
    <property type="entry name" value="alpha/beta hydrolase"/>
    <property type="match status" value="1"/>
</dbReference>
<comment type="caution">
    <text evidence="9">The sequence shown here is derived from an EMBL/GenBank/DDBJ whole genome shotgun (WGS) entry which is preliminary data.</text>
</comment>
<organism evidence="9 10">
    <name type="scientific">Mycolicibacterium arenosum</name>
    <dbReference type="NCBI Taxonomy" id="2952157"/>
    <lineage>
        <taxon>Bacteria</taxon>
        <taxon>Bacillati</taxon>
        <taxon>Actinomycetota</taxon>
        <taxon>Actinomycetes</taxon>
        <taxon>Mycobacteriales</taxon>
        <taxon>Mycobacteriaceae</taxon>
        <taxon>Mycolicibacterium</taxon>
    </lineage>
</organism>
<comment type="function">
    <text evidence="8">Catalyzes the hydrolysis of complex carboxylic polyesters found in the cell wall of plants. Degrades cutin, a macromolecule that forms the structure of the plant cuticle.</text>
</comment>
<protein>
    <recommendedName>
        <fullName evidence="8">Cutinase</fullName>
        <ecNumber evidence="8">3.1.1.-</ecNumber>
    </recommendedName>
</protein>
<dbReference type="PROSITE" id="PS00155">
    <property type="entry name" value="CUTINASE_1"/>
    <property type="match status" value="1"/>
</dbReference>
<dbReference type="SUPFAM" id="SSF53474">
    <property type="entry name" value="alpha/beta-Hydrolases"/>
    <property type="match status" value="1"/>
</dbReference>
<keyword evidence="4 8" id="KW-0964">Secreted</keyword>
<dbReference type="InterPro" id="IPR000675">
    <property type="entry name" value="Cutinase/axe"/>
</dbReference>
<evidence type="ECO:0000256" key="5">
    <source>
        <dbReference type="ARBA" id="ARBA00022729"/>
    </source>
</evidence>
<feature type="signal peptide" evidence="8">
    <location>
        <begin position="1"/>
        <end position="31"/>
    </location>
</feature>
<dbReference type="PANTHER" id="PTHR33630:SF9">
    <property type="entry name" value="CUTINASE 4"/>
    <property type="match status" value="1"/>
</dbReference>
<evidence type="ECO:0000256" key="8">
    <source>
        <dbReference type="RuleBase" id="RU361263"/>
    </source>
</evidence>
<evidence type="ECO:0000256" key="1">
    <source>
        <dbReference type="ARBA" id="ARBA00004613"/>
    </source>
</evidence>
<dbReference type="Proteomes" id="UP001651690">
    <property type="component" value="Unassembled WGS sequence"/>
</dbReference>
<dbReference type="InterPro" id="IPR029058">
    <property type="entry name" value="AB_hydrolase_fold"/>
</dbReference>
<sequence>MNRNLTRAALATAALASVTAAGWQAVGVASADTTPACSDIEVVFARGTNEAPGVGVTGQAFVNALEARVPGRSVDVYGVNYPASLSFPDAAQGVVDATDRVESIAAGCPNTKIVLGGYSQGAAVAGYTVTDDVPAGYALPQGISGPIPAAVGSHIAAVVLFGTPQPYILGLLDHSAPPITVGAAYAAKTIQLCDDGDPICSPGGLNRAAHSAYASNGTADQAAQFVVDQLGQPAPIPAKDVSSITSGG</sequence>
<evidence type="ECO:0000256" key="4">
    <source>
        <dbReference type="ARBA" id="ARBA00022525"/>
    </source>
</evidence>
<dbReference type="SMART" id="SM01110">
    <property type="entry name" value="Cutinase"/>
    <property type="match status" value="1"/>
</dbReference>
<comment type="subcellular location">
    <subcellularLocation>
        <location evidence="1 8">Secreted</location>
    </subcellularLocation>
</comment>
<name>A0ABT1M672_9MYCO</name>
<evidence type="ECO:0000256" key="2">
    <source>
        <dbReference type="ARBA" id="ARBA00007534"/>
    </source>
</evidence>
<evidence type="ECO:0000256" key="6">
    <source>
        <dbReference type="ARBA" id="ARBA00022801"/>
    </source>
</evidence>
<keyword evidence="5 8" id="KW-0732">Signal</keyword>
<evidence type="ECO:0000256" key="7">
    <source>
        <dbReference type="ARBA" id="ARBA00023157"/>
    </source>
</evidence>
<dbReference type="RefSeq" id="WP_255061044.1">
    <property type="nucleotide sequence ID" value="NZ_JANDBD010000006.1"/>
</dbReference>
<dbReference type="EMBL" id="JANDBD010000006">
    <property type="protein sequence ID" value="MCP9273734.1"/>
    <property type="molecule type" value="Genomic_DNA"/>
</dbReference>
<keyword evidence="10" id="KW-1185">Reference proteome</keyword>
<evidence type="ECO:0000313" key="10">
    <source>
        <dbReference type="Proteomes" id="UP001651690"/>
    </source>
</evidence>
<gene>
    <name evidence="9" type="ORF">NM203_16215</name>
</gene>